<accession>A0A4V5P3F9</accession>
<proteinExistence type="predicted"/>
<dbReference type="GO" id="GO:0005975">
    <property type="term" value="P:carbohydrate metabolic process"/>
    <property type="evidence" value="ECO:0007669"/>
    <property type="project" value="InterPro"/>
</dbReference>
<dbReference type="InterPro" id="IPR008183">
    <property type="entry name" value="Aldose_1/G6P_1-epimerase"/>
</dbReference>
<dbReference type="GO" id="GO:0030246">
    <property type="term" value="F:carbohydrate binding"/>
    <property type="evidence" value="ECO:0007669"/>
    <property type="project" value="InterPro"/>
</dbReference>
<dbReference type="AlphaFoldDB" id="A0A4V5P3F9"/>
<dbReference type="InterPro" id="IPR011013">
    <property type="entry name" value="Gal_mutarotase_sf_dom"/>
</dbReference>
<reference evidence="1 2" key="1">
    <citation type="journal article" date="2011" name="J. Microbiol.">
        <title>Bacillus kyonggiensis sp. nov., isolated from soil of a lettuce field.</title>
        <authorList>
            <person name="Dong K."/>
            <person name="Lee S."/>
        </authorList>
    </citation>
    <scope>NUCLEOTIDE SEQUENCE [LARGE SCALE GENOMIC DNA]</scope>
    <source>
        <strain evidence="1 2">NB22</strain>
    </source>
</reference>
<dbReference type="Gene3D" id="2.70.98.10">
    <property type="match status" value="1"/>
</dbReference>
<dbReference type="Pfam" id="PF01263">
    <property type="entry name" value="Aldose_epim"/>
    <property type="match status" value="1"/>
</dbReference>
<evidence type="ECO:0000313" key="2">
    <source>
        <dbReference type="Proteomes" id="UP000307756"/>
    </source>
</evidence>
<keyword evidence="2" id="KW-1185">Reference proteome</keyword>
<dbReference type="EMBL" id="SWBM01000002">
    <property type="protein sequence ID" value="TKC17010.1"/>
    <property type="molecule type" value="Genomic_DNA"/>
</dbReference>
<dbReference type="GO" id="GO:0016853">
    <property type="term" value="F:isomerase activity"/>
    <property type="evidence" value="ECO:0007669"/>
    <property type="project" value="InterPro"/>
</dbReference>
<dbReference type="PANTHER" id="PTHR11122">
    <property type="entry name" value="APOSPORY-ASSOCIATED PROTEIN C-RELATED"/>
    <property type="match status" value="1"/>
</dbReference>
<evidence type="ECO:0000313" key="1">
    <source>
        <dbReference type="EMBL" id="TKC17010.1"/>
    </source>
</evidence>
<protein>
    <submittedName>
        <fullName evidence="1">Aldose epimerase</fullName>
    </submittedName>
</protein>
<dbReference type="RefSeq" id="WP_136831499.1">
    <property type="nucleotide sequence ID" value="NZ_SWBM01000002.1"/>
</dbReference>
<sequence>MYEVKEIIDQPFKIYELRDINTNSWVKVAPERGGIVFSYGVAGEEILYLNEETFYDTDKNVRGGIPILFPISGQLLNGMYDWEGRKYSMSNHGFARNASWEVIDVSIHNRASITISLSSNEKTRNSYPFDFNVTFNYILENGKLTVHQEYKNMGNEPLPMYAGFHPYFKIKDKNISYETDATKYFDYNDGKEKYFNGSIDISNLKEAVVLLDAARKQTSFYLPQLKKKIKLKYDEPFKYVMIWSESDEEFICVEPWMAKTDEFNRKEELVMIGVNKNLSTVFSILLED</sequence>
<dbReference type="SUPFAM" id="SSF74650">
    <property type="entry name" value="Galactose mutarotase-like"/>
    <property type="match status" value="1"/>
</dbReference>
<comment type="caution">
    <text evidence="1">The sequence shown here is derived from an EMBL/GenBank/DDBJ whole genome shotgun (WGS) entry which is preliminary data.</text>
</comment>
<dbReference type="InterPro" id="IPR014718">
    <property type="entry name" value="GH-type_carb-bd"/>
</dbReference>
<dbReference type="PANTHER" id="PTHR11122:SF13">
    <property type="entry name" value="GLUCOSE-6-PHOSPHATE 1-EPIMERASE"/>
    <property type="match status" value="1"/>
</dbReference>
<dbReference type="OrthoDB" id="9795355at2"/>
<gene>
    <name evidence="1" type="ORF">FA727_13205</name>
</gene>
<name>A0A4V5P3F9_9BACI</name>
<dbReference type="Proteomes" id="UP000307756">
    <property type="component" value="Unassembled WGS sequence"/>
</dbReference>
<organism evidence="1 2">
    <name type="scientific">Robertmurraya kyonggiensis</name>
    <dbReference type="NCBI Taxonomy" id="1037680"/>
    <lineage>
        <taxon>Bacteria</taxon>
        <taxon>Bacillati</taxon>
        <taxon>Bacillota</taxon>
        <taxon>Bacilli</taxon>
        <taxon>Bacillales</taxon>
        <taxon>Bacillaceae</taxon>
        <taxon>Robertmurraya</taxon>
    </lineage>
</organism>